<evidence type="ECO:0008006" key="9">
    <source>
        <dbReference type="Google" id="ProtNLM"/>
    </source>
</evidence>
<comment type="subcellular location">
    <subcellularLocation>
        <location evidence="1">Membrane</location>
        <topology evidence="1">Multi-pass membrane protein</topology>
    </subcellularLocation>
</comment>
<protein>
    <recommendedName>
        <fullName evidence="9">Auxin efflux carrier</fullName>
    </recommendedName>
</protein>
<reference evidence="8" key="1">
    <citation type="journal article" date="2011" name="Science">
        <title>The plant cell wall-decomposing machinery underlies the functional diversity of forest fungi.</title>
        <authorList>
            <person name="Eastwood D.C."/>
            <person name="Floudas D."/>
            <person name="Binder M."/>
            <person name="Majcherczyk A."/>
            <person name="Schneider P."/>
            <person name="Aerts A."/>
            <person name="Asiegbu F.O."/>
            <person name="Baker S.E."/>
            <person name="Barry K."/>
            <person name="Bendiksby M."/>
            <person name="Blumentritt M."/>
            <person name="Coutinho P.M."/>
            <person name="Cullen D."/>
            <person name="de Vries R.P."/>
            <person name="Gathman A."/>
            <person name="Goodell B."/>
            <person name="Henrissat B."/>
            <person name="Ihrmark K."/>
            <person name="Kauserud H."/>
            <person name="Kohler A."/>
            <person name="LaButti K."/>
            <person name="Lapidus A."/>
            <person name="Lavin J.L."/>
            <person name="Lee Y.-H."/>
            <person name="Lindquist E."/>
            <person name="Lilly W."/>
            <person name="Lucas S."/>
            <person name="Morin E."/>
            <person name="Murat C."/>
            <person name="Oguiza J.A."/>
            <person name="Park J."/>
            <person name="Pisabarro A.G."/>
            <person name="Riley R."/>
            <person name="Rosling A."/>
            <person name="Salamov A."/>
            <person name="Schmidt O."/>
            <person name="Schmutz J."/>
            <person name="Skrede I."/>
            <person name="Stenlid J."/>
            <person name="Wiebenga A."/>
            <person name="Xie X."/>
            <person name="Kuees U."/>
            <person name="Hibbett D.S."/>
            <person name="Hoffmeister D."/>
            <person name="Hoegberg N."/>
            <person name="Martin F."/>
            <person name="Grigoriev I.V."/>
            <person name="Watkinson S.C."/>
        </authorList>
    </citation>
    <scope>NUCLEOTIDE SEQUENCE [LARGE SCALE GENOMIC DNA]</scope>
    <source>
        <strain evidence="8">strain S7.3</strain>
    </source>
</reference>
<organism evidence="8">
    <name type="scientific">Serpula lacrymans var. lacrymans (strain S7.3)</name>
    <name type="common">Dry rot fungus</name>
    <dbReference type="NCBI Taxonomy" id="936435"/>
    <lineage>
        <taxon>Eukaryota</taxon>
        <taxon>Fungi</taxon>
        <taxon>Dikarya</taxon>
        <taxon>Basidiomycota</taxon>
        <taxon>Agaricomycotina</taxon>
        <taxon>Agaricomycetes</taxon>
        <taxon>Agaricomycetidae</taxon>
        <taxon>Boletales</taxon>
        <taxon>Coniophorineae</taxon>
        <taxon>Serpulaceae</taxon>
        <taxon>Serpula</taxon>
    </lineage>
</organism>
<keyword evidence="2 6" id="KW-0812">Transmembrane</keyword>
<keyword evidence="3 6" id="KW-1133">Transmembrane helix</keyword>
<keyword evidence="8" id="KW-1185">Reference proteome</keyword>
<dbReference type="AlphaFoldDB" id="F8QBR2"/>
<evidence type="ECO:0000256" key="5">
    <source>
        <dbReference type="SAM" id="MobiDB-lite"/>
    </source>
</evidence>
<feature type="transmembrane region" description="Helical" evidence="6">
    <location>
        <begin position="487"/>
        <end position="506"/>
    </location>
</feature>
<proteinExistence type="predicted"/>
<dbReference type="InterPro" id="IPR004776">
    <property type="entry name" value="Mem_transp_PIN-like"/>
</dbReference>
<feature type="transmembrane region" description="Helical" evidence="6">
    <location>
        <begin position="314"/>
        <end position="342"/>
    </location>
</feature>
<name>F8QBR2_SERL3</name>
<feature type="region of interest" description="Disordered" evidence="5">
    <location>
        <begin position="207"/>
        <end position="228"/>
    </location>
</feature>
<accession>F8QBR2</accession>
<feature type="transmembrane region" description="Helical" evidence="6">
    <location>
        <begin position="140"/>
        <end position="159"/>
    </location>
</feature>
<dbReference type="PANTHER" id="PTHR31274">
    <property type="entry name" value="PROTEIN ECM3"/>
    <property type="match status" value="1"/>
</dbReference>
<dbReference type="InterPro" id="IPR040254">
    <property type="entry name" value="Ecm3-like"/>
</dbReference>
<dbReference type="Pfam" id="PF03547">
    <property type="entry name" value="Mem_trans"/>
    <property type="match status" value="1"/>
</dbReference>
<evidence type="ECO:0000256" key="4">
    <source>
        <dbReference type="ARBA" id="ARBA00023136"/>
    </source>
</evidence>
<feature type="transmembrane region" description="Helical" evidence="6">
    <location>
        <begin position="370"/>
        <end position="394"/>
    </location>
</feature>
<feature type="transmembrane region" description="Helical" evidence="6">
    <location>
        <begin position="446"/>
        <end position="466"/>
    </location>
</feature>
<dbReference type="OrthoDB" id="435607at2759"/>
<dbReference type="eggNOG" id="ENOG502QU6H">
    <property type="taxonomic scope" value="Eukaryota"/>
</dbReference>
<evidence type="ECO:0000313" key="8">
    <source>
        <dbReference type="Proteomes" id="UP000008063"/>
    </source>
</evidence>
<evidence type="ECO:0000256" key="3">
    <source>
        <dbReference type="ARBA" id="ARBA00022989"/>
    </source>
</evidence>
<dbReference type="InParanoid" id="F8QBR2"/>
<sequence>MVSLSVGTLIWVSLQPLIRLFLCVACGFAITKADIFPIVAARGAGQIMLNITLPNLMFSKIVPAFNSQNISALGPLVVVAFLYEGIGILMSLLIKQFFWVPHRFRYGIIVAGGWGNVGDIPTSVVMSITGSAPFNGTDDQNLSVAYIAAFLLIFCITLFPMGGSRWIAMDYVGPDVENHEVQEMMRLKRKRLMEGWKKFFHWRSRQSQADLETPTETEPNENEKHMHSTAVELRPCTDKQLSFDGAAAGYTETMVPLHSAEAMSSQVTVSAAPTIFQAETLVQPHPLPSFSKGLSADPVQPVPPKDKPSIRKRILVQGIASLRSLLTPASLSIIISFIISVIPPLKALFVPGVPGTNISPAPDGQPPLAFLMNTATFIGAASVPLGLITLGSALARLKVPRNEWKFLPVGSIMWLAVGRMLVMPILGVLICQGLTNVGFIDENNNVLRFVCIFLSCLPTATTQVFLTQVYSGTGSAEHLSAFLIPQYILMFITMTALTAYTLQLLFH</sequence>
<feature type="transmembrane region" description="Helical" evidence="6">
    <location>
        <begin position="73"/>
        <end position="94"/>
    </location>
</feature>
<feature type="transmembrane region" description="Helical" evidence="6">
    <location>
        <begin position="106"/>
        <end position="128"/>
    </location>
</feature>
<evidence type="ECO:0000256" key="2">
    <source>
        <dbReference type="ARBA" id="ARBA00022692"/>
    </source>
</evidence>
<keyword evidence="4 6" id="KW-0472">Membrane</keyword>
<feature type="transmembrane region" description="Helical" evidence="6">
    <location>
        <begin position="406"/>
        <end position="426"/>
    </location>
</feature>
<gene>
    <name evidence="7" type="ORF">SERLA73DRAFT_114423</name>
</gene>
<feature type="transmembrane region" description="Helical" evidence="6">
    <location>
        <begin position="6"/>
        <end position="28"/>
    </location>
</feature>
<evidence type="ECO:0000256" key="6">
    <source>
        <dbReference type="SAM" id="Phobius"/>
    </source>
</evidence>
<evidence type="ECO:0000313" key="7">
    <source>
        <dbReference type="EMBL" id="EGN94273.1"/>
    </source>
</evidence>
<dbReference type="STRING" id="936435.F8QBR2"/>
<dbReference type="EMBL" id="GL945488">
    <property type="protein sequence ID" value="EGN94273.1"/>
    <property type="molecule type" value="Genomic_DNA"/>
</dbReference>
<evidence type="ECO:0000256" key="1">
    <source>
        <dbReference type="ARBA" id="ARBA00004141"/>
    </source>
</evidence>
<dbReference type="HOGENOM" id="CLU_021924_1_0_1"/>
<dbReference type="PANTHER" id="PTHR31274:SF1">
    <property type="entry name" value="AGL149CP"/>
    <property type="match status" value="1"/>
</dbReference>
<dbReference type="Proteomes" id="UP000008063">
    <property type="component" value="Unassembled WGS sequence"/>
</dbReference>
<dbReference type="GO" id="GO:0016020">
    <property type="term" value="C:membrane"/>
    <property type="evidence" value="ECO:0007669"/>
    <property type="project" value="UniProtKB-SubCell"/>
</dbReference>
<dbReference type="GO" id="GO:0055085">
    <property type="term" value="P:transmembrane transport"/>
    <property type="evidence" value="ECO:0007669"/>
    <property type="project" value="InterPro"/>
</dbReference>
<dbReference type="OMA" id="TAQFIDT"/>